<reference evidence="2" key="1">
    <citation type="submission" date="2023-07" db="EMBL/GenBank/DDBJ databases">
        <title>Two novel species in the genus Flavivirga.</title>
        <authorList>
            <person name="Kwon K."/>
        </authorList>
    </citation>
    <scope>NUCLEOTIDE SEQUENCE</scope>
    <source>
        <strain evidence="2">KCTC 52353</strain>
    </source>
</reference>
<sequence length="313" mass="35280">MSAKKKRKRKQKQFTLFKKLIFVAVMVLTPIITIQVFNLFPSTFSVSVKTELLKFKTIDHNNSKIPLYDVKVFIREDDSIGIDGYHGTFKIATGATTTIERISNSYLTIEIKVSKGESAGTFYSPDDDEVTHKADNYVLFYIDDIADRINRGETIIVPITGEITIGRTINYETYGNSNAIVRCGGVTVIGRSIFWGPYFKSNTYDLNTGDQFIITNYDKDKKVKVYGFATINEEIGMTATYKAIGKEGIIITPGPMDDNSGYNISTTIFDRFEKDRNVKIISLMFVILVTIADILPLVKEVFPDVLSKSKKKK</sequence>
<evidence type="ECO:0000313" key="3">
    <source>
        <dbReference type="Proteomes" id="UP001176883"/>
    </source>
</evidence>
<organism evidence="2 3">
    <name type="scientific">Flavivirga aquimarina</name>
    <dbReference type="NCBI Taxonomy" id="2027862"/>
    <lineage>
        <taxon>Bacteria</taxon>
        <taxon>Pseudomonadati</taxon>
        <taxon>Bacteroidota</taxon>
        <taxon>Flavobacteriia</taxon>
        <taxon>Flavobacteriales</taxon>
        <taxon>Flavobacteriaceae</taxon>
        <taxon>Flavivirga</taxon>
    </lineage>
</organism>
<dbReference type="Proteomes" id="UP001176883">
    <property type="component" value="Unassembled WGS sequence"/>
</dbReference>
<protein>
    <submittedName>
        <fullName evidence="2">Uncharacterized protein</fullName>
    </submittedName>
</protein>
<proteinExistence type="predicted"/>
<evidence type="ECO:0000256" key="1">
    <source>
        <dbReference type="SAM" id="Phobius"/>
    </source>
</evidence>
<dbReference type="RefSeq" id="WP_303277344.1">
    <property type="nucleotide sequence ID" value="NZ_JAUOEK010000084.1"/>
</dbReference>
<keyword evidence="1" id="KW-1133">Transmembrane helix</keyword>
<comment type="caution">
    <text evidence="2">The sequence shown here is derived from an EMBL/GenBank/DDBJ whole genome shotgun (WGS) entry which is preliminary data.</text>
</comment>
<feature type="transmembrane region" description="Helical" evidence="1">
    <location>
        <begin position="20"/>
        <end position="40"/>
    </location>
</feature>
<accession>A0ABT8W938</accession>
<keyword evidence="3" id="KW-1185">Reference proteome</keyword>
<evidence type="ECO:0000313" key="2">
    <source>
        <dbReference type="EMBL" id="MDO5969647.1"/>
    </source>
</evidence>
<feature type="transmembrane region" description="Helical" evidence="1">
    <location>
        <begin position="280"/>
        <end position="302"/>
    </location>
</feature>
<dbReference type="EMBL" id="JAUOEK010000084">
    <property type="protein sequence ID" value="MDO5969647.1"/>
    <property type="molecule type" value="Genomic_DNA"/>
</dbReference>
<name>A0ABT8W938_9FLAO</name>
<keyword evidence="1" id="KW-0472">Membrane</keyword>
<gene>
    <name evidence="2" type="ORF">Q4Q35_07495</name>
</gene>
<keyword evidence="1" id="KW-0812">Transmembrane</keyword>